<sequence>MKKILGHLSAIILSVLCSSPGYPQQVRVVPAESAGMSGVALNAATERLQQHIDDGDIAGVVAAVARDGNIVYFEALGYLDLENVIPMPADALFRTYSMTRQITSAAVLMLYEQGKFKFDDPIKQYLPEFEDQKVLRDPSSTDLKQVRNRIGDITVAHLLTHTSGLGSRSSRLYRENNVRDKNITLSEMVTNAARVPLFHDPGTQFRYGIHATILGKLVEVWSGQLFEEYLQEHLLNPLGMDSTMFWAPKEDLDRLSVVYRPVDGRLLSYQIETIPYTMRPRLMEGGVGLLSSVMDFMRFSQMILEGGLFNGDQILQEETVALIYKNAVPDQAMPIGGTGYWQGSGWTLGGFNLVLDNKDYNFSVSTGTIWWDGSAGTRYFIDPVQGTVIVIMAQVSPSSGGGFRENFSNMVDAAIIDRR</sequence>
<dbReference type="Pfam" id="PF00144">
    <property type="entry name" value="Beta-lactamase"/>
    <property type="match status" value="1"/>
</dbReference>
<dbReference type="InterPro" id="IPR012338">
    <property type="entry name" value="Beta-lactam/transpept-like"/>
</dbReference>
<proteinExistence type="predicted"/>
<name>A0A381PUP4_9ZZZZ</name>
<dbReference type="EMBL" id="UINC01001054">
    <property type="protein sequence ID" value="SUZ69163.1"/>
    <property type="molecule type" value="Genomic_DNA"/>
</dbReference>
<reference evidence="2" key="1">
    <citation type="submission" date="2018-05" db="EMBL/GenBank/DDBJ databases">
        <authorList>
            <person name="Lanie J.A."/>
            <person name="Ng W.-L."/>
            <person name="Kazmierczak K.M."/>
            <person name="Andrzejewski T.M."/>
            <person name="Davidsen T.M."/>
            <person name="Wayne K.J."/>
            <person name="Tettelin H."/>
            <person name="Glass J.I."/>
            <person name="Rusch D."/>
            <person name="Podicherti R."/>
            <person name="Tsui H.-C.T."/>
            <person name="Winkler M.E."/>
        </authorList>
    </citation>
    <scope>NUCLEOTIDE SEQUENCE</scope>
</reference>
<gene>
    <name evidence="2" type="ORF">METZ01_LOCUS22017</name>
</gene>
<dbReference type="PANTHER" id="PTHR43283:SF3">
    <property type="entry name" value="BETA-LACTAMASE FAMILY PROTEIN (AFU_ORTHOLOGUE AFUA_5G07500)"/>
    <property type="match status" value="1"/>
</dbReference>
<dbReference type="InterPro" id="IPR001466">
    <property type="entry name" value="Beta-lactam-related"/>
</dbReference>
<evidence type="ECO:0000313" key="2">
    <source>
        <dbReference type="EMBL" id="SUZ69163.1"/>
    </source>
</evidence>
<evidence type="ECO:0000259" key="1">
    <source>
        <dbReference type="Pfam" id="PF00144"/>
    </source>
</evidence>
<feature type="domain" description="Beta-lactamase-related" evidence="1">
    <location>
        <begin position="47"/>
        <end position="399"/>
    </location>
</feature>
<dbReference type="SUPFAM" id="SSF56601">
    <property type="entry name" value="beta-lactamase/transpeptidase-like"/>
    <property type="match status" value="1"/>
</dbReference>
<protein>
    <recommendedName>
        <fullName evidence="1">Beta-lactamase-related domain-containing protein</fullName>
    </recommendedName>
</protein>
<organism evidence="2">
    <name type="scientific">marine metagenome</name>
    <dbReference type="NCBI Taxonomy" id="408172"/>
    <lineage>
        <taxon>unclassified sequences</taxon>
        <taxon>metagenomes</taxon>
        <taxon>ecological metagenomes</taxon>
    </lineage>
</organism>
<accession>A0A381PUP4</accession>
<dbReference type="AlphaFoldDB" id="A0A381PUP4"/>
<dbReference type="InterPro" id="IPR050789">
    <property type="entry name" value="Diverse_Enzym_Activities"/>
</dbReference>
<dbReference type="Gene3D" id="3.40.710.10">
    <property type="entry name" value="DD-peptidase/beta-lactamase superfamily"/>
    <property type="match status" value="1"/>
</dbReference>
<dbReference type="PANTHER" id="PTHR43283">
    <property type="entry name" value="BETA-LACTAMASE-RELATED"/>
    <property type="match status" value="1"/>
</dbReference>